<proteinExistence type="predicted"/>
<protein>
    <submittedName>
        <fullName evidence="2">Uncharacterized protein</fullName>
    </submittedName>
</protein>
<gene>
    <name evidence="2" type="ORF">KK137_06265</name>
</gene>
<organism evidence="2 3">
    <name type="scientific">Croceibacterium selenioxidans</name>
    <dbReference type="NCBI Taxonomy" id="2838833"/>
    <lineage>
        <taxon>Bacteria</taxon>
        <taxon>Pseudomonadati</taxon>
        <taxon>Pseudomonadota</taxon>
        <taxon>Alphaproteobacteria</taxon>
        <taxon>Sphingomonadales</taxon>
        <taxon>Erythrobacteraceae</taxon>
        <taxon>Croceibacterium</taxon>
    </lineage>
</organism>
<evidence type="ECO:0000256" key="1">
    <source>
        <dbReference type="SAM" id="Phobius"/>
    </source>
</evidence>
<evidence type="ECO:0000313" key="2">
    <source>
        <dbReference type="EMBL" id="MBT2133934.1"/>
    </source>
</evidence>
<sequence length="62" mass="6146">MTSTPVLAQAKTAPTAMARTGSEVADSHAFAGSTMLVAVVVIAGLLFGLLLIDSGSDTPTSP</sequence>
<dbReference type="Proteomes" id="UP000811255">
    <property type="component" value="Unassembled WGS sequence"/>
</dbReference>
<keyword evidence="1" id="KW-0472">Membrane</keyword>
<comment type="caution">
    <text evidence="2">The sequence shown here is derived from an EMBL/GenBank/DDBJ whole genome shotgun (WGS) entry which is preliminary data.</text>
</comment>
<feature type="transmembrane region" description="Helical" evidence="1">
    <location>
        <begin position="29"/>
        <end position="52"/>
    </location>
</feature>
<keyword evidence="3" id="KW-1185">Reference proteome</keyword>
<evidence type="ECO:0000313" key="3">
    <source>
        <dbReference type="Proteomes" id="UP000811255"/>
    </source>
</evidence>
<accession>A0ABS5W2L2</accession>
<keyword evidence="1" id="KW-0812">Transmembrane</keyword>
<reference evidence="2 3" key="1">
    <citation type="submission" date="2021-05" db="EMBL/GenBank/DDBJ databases">
        <title>Croceibacterium sp. LX-88 genome sequence.</title>
        <authorList>
            <person name="Luo X."/>
        </authorList>
    </citation>
    <scope>NUCLEOTIDE SEQUENCE [LARGE SCALE GENOMIC DNA]</scope>
    <source>
        <strain evidence="2 3">LX-88</strain>
    </source>
</reference>
<name>A0ABS5W2L2_9SPHN</name>
<keyword evidence="1" id="KW-1133">Transmembrane helix</keyword>
<dbReference type="RefSeq" id="WP_214535301.1">
    <property type="nucleotide sequence ID" value="NZ_JAHFVK010000001.1"/>
</dbReference>
<dbReference type="EMBL" id="JAHFVK010000001">
    <property type="protein sequence ID" value="MBT2133934.1"/>
    <property type="molecule type" value="Genomic_DNA"/>
</dbReference>